<accession>A0A183G732</accession>
<protein>
    <submittedName>
        <fullName evidence="4">Ig-like domain-containing protein</fullName>
    </submittedName>
</protein>
<name>A0A183G732_HELPZ</name>
<proteinExistence type="predicted"/>
<evidence type="ECO:0000256" key="1">
    <source>
        <dbReference type="SAM" id="MobiDB-lite"/>
    </source>
</evidence>
<reference evidence="2 3" key="1">
    <citation type="submission" date="2018-11" db="EMBL/GenBank/DDBJ databases">
        <authorList>
            <consortium name="Pathogen Informatics"/>
        </authorList>
    </citation>
    <scope>NUCLEOTIDE SEQUENCE [LARGE SCALE GENOMIC DNA]</scope>
</reference>
<sequence length="118" mass="12533">MTRMRSSIGGISATEDTPRHSRQLCKSRSAPSVIWHHHTLMRFVRTVALGESVSLACLGRTPSTLAGSSGRLASARQYCRLTPAPTGRQAGATRLLLSSSDAAYSDAAAALLLLLLLN</sequence>
<dbReference type="AlphaFoldDB" id="A0A183G732"/>
<feature type="region of interest" description="Disordered" evidence="1">
    <location>
        <begin position="1"/>
        <end position="22"/>
    </location>
</feature>
<reference evidence="4" key="2">
    <citation type="submission" date="2019-09" db="UniProtKB">
        <authorList>
            <consortium name="WormBaseParasite"/>
        </authorList>
    </citation>
    <scope>IDENTIFICATION</scope>
</reference>
<organism evidence="3 4">
    <name type="scientific">Heligmosomoides polygyrus</name>
    <name type="common">Parasitic roundworm</name>
    <dbReference type="NCBI Taxonomy" id="6339"/>
    <lineage>
        <taxon>Eukaryota</taxon>
        <taxon>Metazoa</taxon>
        <taxon>Ecdysozoa</taxon>
        <taxon>Nematoda</taxon>
        <taxon>Chromadorea</taxon>
        <taxon>Rhabditida</taxon>
        <taxon>Rhabditina</taxon>
        <taxon>Rhabditomorpha</taxon>
        <taxon>Strongyloidea</taxon>
        <taxon>Heligmosomidae</taxon>
        <taxon>Heligmosomoides</taxon>
    </lineage>
</organism>
<evidence type="ECO:0000313" key="2">
    <source>
        <dbReference type="EMBL" id="VDP09215.1"/>
    </source>
</evidence>
<evidence type="ECO:0000313" key="3">
    <source>
        <dbReference type="Proteomes" id="UP000050761"/>
    </source>
</evidence>
<gene>
    <name evidence="2" type="ORF">HPBE_LOCUS17558</name>
</gene>
<dbReference type="WBParaSite" id="HPBE_0001755901-mRNA-1">
    <property type="protein sequence ID" value="HPBE_0001755901-mRNA-1"/>
    <property type="gene ID" value="HPBE_0001755901"/>
</dbReference>
<evidence type="ECO:0000313" key="4">
    <source>
        <dbReference type="WBParaSite" id="HPBE_0001755901-mRNA-1"/>
    </source>
</evidence>
<dbReference type="Proteomes" id="UP000050761">
    <property type="component" value="Unassembled WGS sequence"/>
</dbReference>
<dbReference type="EMBL" id="UZAH01030089">
    <property type="protein sequence ID" value="VDP09215.1"/>
    <property type="molecule type" value="Genomic_DNA"/>
</dbReference>
<accession>A0A3P8BS55</accession>
<keyword evidence="3" id="KW-1185">Reference proteome</keyword>